<proteinExistence type="predicted"/>
<feature type="non-terminal residue" evidence="1">
    <location>
        <position position="1"/>
    </location>
</feature>
<dbReference type="PANTHER" id="PTHR31362:SF0">
    <property type="entry name" value="EXOSTOSIN DOMAIN-CONTAINING PROTEIN-RELATED"/>
    <property type="match status" value="1"/>
</dbReference>
<dbReference type="PANTHER" id="PTHR31362">
    <property type="entry name" value="GLYCOSYLTRANSFERASE STELLO1-RELATED"/>
    <property type="match status" value="1"/>
</dbReference>
<accession>A0AAV5UNC2</accession>
<reference evidence="1" key="1">
    <citation type="submission" date="2023-10" db="EMBL/GenBank/DDBJ databases">
        <title>Genome assembly of Pristionchus species.</title>
        <authorList>
            <person name="Yoshida K."/>
            <person name="Sommer R.J."/>
        </authorList>
    </citation>
    <scope>NUCLEOTIDE SEQUENCE</scope>
    <source>
        <strain evidence="1">RS0144</strain>
    </source>
</reference>
<dbReference type="AlphaFoldDB" id="A0AAV5UNC2"/>
<evidence type="ECO:0000313" key="1">
    <source>
        <dbReference type="EMBL" id="GMT07658.1"/>
    </source>
</evidence>
<sequence length="110" mass="12870">WLSKEYGYHAMNRTIHLINGKYRNDPDVNQFVKDLSREVTRIPRTDRASRVVVTDPFEFLMVGDGWMVADWMYIPTTNISFVAMFAQLVHEGELFHELFASKIFTLLPSE</sequence>
<dbReference type="EMBL" id="BTSX01000006">
    <property type="protein sequence ID" value="GMT07658.1"/>
    <property type="molecule type" value="Genomic_DNA"/>
</dbReference>
<organism evidence="1 2">
    <name type="scientific">Pristionchus entomophagus</name>
    <dbReference type="NCBI Taxonomy" id="358040"/>
    <lineage>
        <taxon>Eukaryota</taxon>
        <taxon>Metazoa</taxon>
        <taxon>Ecdysozoa</taxon>
        <taxon>Nematoda</taxon>
        <taxon>Chromadorea</taxon>
        <taxon>Rhabditida</taxon>
        <taxon>Rhabditina</taxon>
        <taxon>Diplogasteromorpha</taxon>
        <taxon>Diplogasteroidea</taxon>
        <taxon>Neodiplogasteridae</taxon>
        <taxon>Pristionchus</taxon>
    </lineage>
</organism>
<feature type="non-terminal residue" evidence="1">
    <location>
        <position position="110"/>
    </location>
</feature>
<dbReference type="Proteomes" id="UP001432027">
    <property type="component" value="Unassembled WGS sequence"/>
</dbReference>
<dbReference type="InterPro" id="IPR005049">
    <property type="entry name" value="STL-like"/>
</dbReference>
<name>A0AAV5UNC2_9BILA</name>
<protein>
    <submittedName>
        <fullName evidence="1">Uncharacterized protein</fullName>
    </submittedName>
</protein>
<evidence type="ECO:0000313" key="2">
    <source>
        <dbReference type="Proteomes" id="UP001432027"/>
    </source>
</evidence>
<keyword evidence="2" id="KW-1185">Reference proteome</keyword>
<comment type="caution">
    <text evidence="1">The sequence shown here is derived from an EMBL/GenBank/DDBJ whole genome shotgun (WGS) entry which is preliminary data.</text>
</comment>
<gene>
    <name evidence="1" type="ORF">PENTCL1PPCAC_29832</name>
</gene>